<dbReference type="PRINTS" id="PR00669">
    <property type="entry name" value="INHIBINA"/>
</dbReference>
<keyword evidence="3" id="KW-0964">Secreted</keyword>
<comment type="similarity">
    <text evidence="2 8">Belongs to the TGF-beta family.</text>
</comment>
<dbReference type="Gene3D" id="2.60.120.970">
    <property type="match status" value="1"/>
</dbReference>
<dbReference type="FunFam" id="2.10.90.10:FF:000001">
    <property type="entry name" value="Bone morphogenetic protein 4"/>
    <property type="match status" value="1"/>
</dbReference>
<dbReference type="PANTHER" id="PTHR11848">
    <property type="entry name" value="TGF-BETA FAMILY"/>
    <property type="match status" value="1"/>
</dbReference>
<dbReference type="Pfam" id="PF00019">
    <property type="entry name" value="TGF_beta"/>
    <property type="match status" value="1"/>
</dbReference>
<feature type="signal peptide" evidence="9">
    <location>
        <begin position="1"/>
        <end position="28"/>
    </location>
</feature>
<evidence type="ECO:0000256" key="8">
    <source>
        <dbReference type="RuleBase" id="RU000354"/>
    </source>
</evidence>
<dbReference type="GO" id="GO:0005125">
    <property type="term" value="F:cytokine activity"/>
    <property type="evidence" value="ECO:0007669"/>
    <property type="project" value="TreeGrafter"/>
</dbReference>
<feature type="chain" id="PRO_5031476700" description="TGF-beta family profile domain-containing protein" evidence="9">
    <location>
        <begin position="29"/>
        <end position="448"/>
    </location>
</feature>
<dbReference type="InterPro" id="IPR029034">
    <property type="entry name" value="Cystine-knot_cytokine"/>
</dbReference>
<dbReference type="PANTHER" id="PTHR11848:SF308">
    <property type="entry name" value="BMP-LIKE PROTEIN UNC-129"/>
    <property type="match status" value="1"/>
</dbReference>
<dbReference type="SUPFAM" id="SSF57501">
    <property type="entry name" value="Cystine-knot cytokines"/>
    <property type="match status" value="1"/>
</dbReference>
<evidence type="ECO:0000256" key="5">
    <source>
        <dbReference type="ARBA" id="ARBA00023030"/>
    </source>
</evidence>
<dbReference type="InterPro" id="IPR017948">
    <property type="entry name" value="TGFb_CS"/>
</dbReference>
<organism evidence="11">
    <name type="scientific">Timema tahoe</name>
    <dbReference type="NCBI Taxonomy" id="61484"/>
    <lineage>
        <taxon>Eukaryota</taxon>
        <taxon>Metazoa</taxon>
        <taxon>Ecdysozoa</taxon>
        <taxon>Arthropoda</taxon>
        <taxon>Hexapoda</taxon>
        <taxon>Insecta</taxon>
        <taxon>Pterygota</taxon>
        <taxon>Neoptera</taxon>
        <taxon>Polyneoptera</taxon>
        <taxon>Phasmatodea</taxon>
        <taxon>Timematodea</taxon>
        <taxon>Timematoidea</taxon>
        <taxon>Timematidae</taxon>
        <taxon>Timema</taxon>
    </lineage>
</organism>
<dbReference type="AlphaFoldDB" id="A0A7R9NYV9"/>
<protein>
    <recommendedName>
        <fullName evidence="10">TGF-beta family profile domain-containing protein</fullName>
    </recommendedName>
</protein>
<keyword evidence="4 9" id="KW-0732">Signal</keyword>
<dbReference type="GO" id="GO:0005615">
    <property type="term" value="C:extracellular space"/>
    <property type="evidence" value="ECO:0007669"/>
    <property type="project" value="TreeGrafter"/>
</dbReference>
<dbReference type="SMART" id="SM00204">
    <property type="entry name" value="TGFB"/>
    <property type="match status" value="1"/>
</dbReference>
<comment type="subcellular location">
    <subcellularLocation>
        <location evidence="1">Secreted</location>
    </subcellularLocation>
</comment>
<dbReference type="InterPro" id="IPR001839">
    <property type="entry name" value="TGF-b_C"/>
</dbReference>
<evidence type="ECO:0000259" key="10">
    <source>
        <dbReference type="PROSITE" id="PS51362"/>
    </source>
</evidence>
<dbReference type="Pfam" id="PF00688">
    <property type="entry name" value="TGFb_propeptide"/>
    <property type="match status" value="1"/>
</dbReference>
<dbReference type="PROSITE" id="PS51362">
    <property type="entry name" value="TGF_BETA_2"/>
    <property type="match status" value="1"/>
</dbReference>
<accession>A0A7R9NYV9</accession>
<evidence type="ECO:0000313" key="11">
    <source>
        <dbReference type="EMBL" id="CAD7461226.1"/>
    </source>
</evidence>
<evidence type="ECO:0000256" key="9">
    <source>
        <dbReference type="SAM" id="SignalP"/>
    </source>
</evidence>
<evidence type="ECO:0000256" key="6">
    <source>
        <dbReference type="ARBA" id="ARBA00023157"/>
    </source>
</evidence>
<reference evidence="11" key="1">
    <citation type="submission" date="2020-11" db="EMBL/GenBank/DDBJ databases">
        <authorList>
            <person name="Tran Van P."/>
        </authorList>
    </citation>
    <scope>NUCLEOTIDE SEQUENCE</scope>
</reference>
<dbReference type="InterPro" id="IPR001111">
    <property type="entry name" value="TGF-b_propeptide"/>
</dbReference>
<sequence length="448" mass="50741">MNFDSNVAVDWLIMLLLLLLLVATPLRCDGLQRFADSQEQEGPVEQEDDLTTRWLDQQLPQQISSREKNNREKALAKLQEVFGLPDRASKHHHQVPPQFMTELYNTIAEPSGLTRGRNPYNAKVVRSFIERDNSNSQFFFFNISGLDETEKVLEAELHLYRTRSSNKEKEFTSPYYLVHVYQVLEGQPLAVTDAHRLLNVHYVSAHDGAGWQVFNVREAVLDWVGGARPNLGLLVRSTTLFGESAHARYARRDHHHNSKQPILVLFNDDGKPAPSVPTQVLEGNPKTNQYGNSLDTSFEEYSDVSRDKRSIPLSSPHRYHRHSHVDDSFNSNSTGNGTRVITSTECSRHNLYVDFNDIGWASWIISPKGYSAYHCKGECNFPLEPSQLPTNHATVQSIVYEMGLTPEVGKPCCVPTSLASITFLYFDGDDNVILKMYEDMVADICGCH</sequence>
<dbReference type="Gene3D" id="2.10.90.10">
    <property type="entry name" value="Cystine-knot cytokines"/>
    <property type="match status" value="1"/>
</dbReference>
<evidence type="ECO:0000256" key="4">
    <source>
        <dbReference type="ARBA" id="ARBA00022729"/>
    </source>
</evidence>
<dbReference type="EMBL" id="OE004529">
    <property type="protein sequence ID" value="CAD7461226.1"/>
    <property type="molecule type" value="Genomic_DNA"/>
</dbReference>
<name>A0A7R9NYV9_9NEOP</name>
<dbReference type="InterPro" id="IPR015615">
    <property type="entry name" value="TGF-beta-rel"/>
</dbReference>
<evidence type="ECO:0000256" key="2">
    <source>
        <dbReference type="ARBA" id="ARBA00006656"/>
    </source>
</evidence>
<dbReference type="PROSITE" id="PS00250">
    <property type="entry name" value="TGF_BETA_1"/>
    <property type="match status" value="1"/>
</dbReference>
<evidence type="ECO:0000256" key="1">
    <source>
        <dbReference type="ARBA" id="ARBA00004613"/>
    </source>
</evidence>
<keyword evidence="6" id="KW-1015">Disulfide bond</keyword>
<proteinExistence type="inferred from homology"/>
<gene>
    <name evidence="11" type="ORF">TTEB3V08_LOCUS9138</name>
</gene>
<keyword evidence="7" id="KW-0325">Glycoprotein</keyword>
<evidence type="ECO:0000256" key="3">
    <source>
        <dbReference type="ARBA" id="ARBA00022525"/>
    </source>
</evidence>
<evidence type="ECO:0000256" key="7">
    <source>
        <dbReference type="ARBA" id="ARBA00023180"/>
    </source>
</evidence>
<feature type="domain" description="TGF-beta family profile" evidence="10">
    <location>
        <begin position="319"/>
        <end position="448"/>
    </location>
</feature>
<keyword evidence="5 8" id="KW-0339">Growth factor</keyword>
<dbReference type="GO" id="GO:0008083">
    <property type="term" value="F:growth factor activity"/>
    <property type="evidence" value="ECO:0007669"/>
    <property type="project" value="UniProtKB-KW"/>
</dbReference>